<reference evidence="3 4" key="1">
    <citation type="submission" date="2020-10" db="EMBL/GenBank/DDBJ databases">
        <title>Sequencing the genomes of 1000 actinobacteria strains.</title>
        <authorList>
            <person name="Klenk H.-P."/>
        </authorList>
    </citation>
    <scope>NUCLEOTIDE SEQUENCE [LARGE SCALE GENOMIC DNA]</scope>
    <source>
        <strain evidence="3 4">DSM 45157</strain>
    </source>
</reference>
<evidence type="ECO:0000313" key="3">
    <source>
        <dbReference type="EMBL" id="MBE1458780.1"/>
    </source>
</evidence>
<dbReference type="RefSeq" id="WP_191271643.1">
    <property type="nucleotide sequence ID" value="NZ_BMXJ01000005.1"/>
</dbReference>
<dbReference type="Gene3D" id="3.30.70.2660">
    <property type="match status" value="1"/>
</dbReference>
<comment type="caution">
    <text evidence="3">The sequence shown here is derived from an EMBL/GenBank/DDBJ whole genome shotgun (WGS) entry which is preliminary data.</text>
</comment>
<protein>
    <submittedName>
        <fullName evidence="3">CRISPR system Cascade subunit CasD</fullName>
    </submittedName>
</protein>
<evidence type="ECO:0000256" key="2">
    <source>
        <dbReference type="SAM" id="MobiDB-lite"/>
    </source>
</evidence>
<dbReference type="EMBL" id="JADBDY010000001">
    <property type="protein sequence ID" value="MBE1458780.1"/>
    <property type="molecule type" value="Genomic_DNA"/>
</dbReference>
<dbReference type="InterPro" id="IPR021124">
    <property type="entry name" value="CRISPR-assoc_prot_Cas5"/>
</dbReference>
<keyword evidence="4" id="KW-1185">Reference proteome</keyword>
<dbReference type="Pfam" id="PF09704">
    <property type="entry name" value="Cas_Cas5d"/>
    <property type="match status" value="1"/>
</dbReference>
<sequence>MSGLLLRLAGPMQSWGEHSTFGERDTLPYPSRSGLVGMFAAAQGVGRGEPLERYDDLRLTVRVDSPGLRMSDFQTVGGGLPRGRTVPTAEGKRRPENTTTIVTRKAFLADAVFTVAVTGPGTEGIGTALASPHWQTYLGRRSFVPDPLFLLRRDVTDPVAELRGGVPLPRLRVPVGAESVAVDLVVEGGAGSESGSERVRAQSRATLNDVPRSFDSHRRLYASREVRVDSVPVPVSLVSRGWRDYQERLFRYVKEHR</sequence>
<dbReference type="InterPro" id="IPR010147">
    <property type="entry name" value="CRISPR-assoc_prot_CasD"/>
</dbReference>
<dbReference type="InterPro" id="IPR013422">
    <property type="entry name" value="CRISPR-assoc_prot_Cas5_N"/>
</dbReference>
<proteinExistence type="predicted"/>
<dbReference type="NCBIfam" id="TIGR02593">
    <property type="entry name" value="CRISPR_cas5"/>
    <property type="match status" value="1"/>
</dbReference>
<evidence type="ECO:0000313" key="4">
    <source>
        <dbReference type="Proteomes" id="UP000598217"/>
    </source>
</evidence>
<dbReference type="NCBIfam" id="TIGR01868">
    <property type="entry name" value="casD_Cas5e"/>
    <property type="match status" value="1"/>
</dbReference>
<evidence type="ECO:0000256" key="1">
    <source>
        <dbReference type="ARBA" id="ARBA00023118"/>
    </source>
</evidence>
<accession>A0ABR9HIC9</accession>
<keyword evidence="1" id="KW-0051">Antiviral defense</keyword>
<gene>
    <name evidence="3" type="ORF">H4W79_002994</name>
</gene>
<organism evidence="3 4">
    <name type="scientific">Nocardiopsis terrae</name>
    <dbReference type="NCBI Taxonomy" id="372655"/>
    <lineage>
        <taxon>Bacteria</taxon>
        <taxon>Bacillati</taxon>
        <taxon>Actinomycetota</taxon>
        <taxon>Actinomycetes</taxon>
        <taxon>Streptosporangiales</taxon>
        <taxon>Nocardiopsidaceae</taxon>
        <taxon>Nocardiopsis</taxon>
    </lineage>
</organism>
<feature type="region of interest" description="Disordered" evidence="2">
    <location>
        <begin position="74"/>
        <end position="94"/>
    </location>
</feature>
<dbReference type="CDD" id="cd09756">
    <property type="entry name" value="Cas5_I-E"/>
    <property type="match status" value="1"/>
</dbReference>
<dbReference type="Proteomes" id="UP000598217">
    <property type="component" value="Unassembled WGS sequence"/>
</dbReference>
<name>A0ABR9HIC9_9ACTN</name>